<dbReference type="Pfam" id="PF01261">
    <property type="entry name" value="AP_endonuc_2"/>
    <property type="match status" value="1"/>
</dbReference>
<feature type="domain" description="Xylose isomerase-like TIM barrel" evidence="1">
    <location>
        <begin position="30"/>
        <end position="251"/>
    </location>
</feature>
<evidence type="ECO:0000313" key="3">
    <source>
        <dbReference type="Proteomes" id="UP001236014"/>
    </source>
</evidence>
<evidence type="ECO:0000313" key="2">
    <source>
        <dbReference type="EMBL" id="WIX75510.1"/>
    </source>
</evidence>
<dbReference type="PANTHER" id="PTHR12110:SF48">
    <property type="entry name" value="BLL3656 PROTEIN"/>
    <property type="match status" value="1"/>
</dbReference>
<dbReference type="InterPro" id="IPR036237">
    <property type="entry name" value="Xyl_isomerase-like_sf"/>
</dbReference>
<reference evidence="2 3" key="1">
    <citation type="submission" date="2023-06" db="EMBL/GenBank/DDBJ databases">
        <authorList>
            <person name="Oyuntsetseg B."/>
            <person name="Kim S.B."/>
        </authorList>
    </citation>
    <scope>NUCLEOTIDE SEQUENCE [LARGE SCALE GENOMIC DNA]</scope>
    <source>
        <strain evidence="2 3">2-15</strain>
    </source>
</reference>
<dbReference type="InterPro" id="IPR013022">
    <property type="entry name" value="Xyl_isomerase-like_TIM-brl"/>
</dbReference>
<sequence>MSPALVASHVTLSGAGFTEPARFSLADRCAAAVGAGFTGIGLNTNDLSTSSALDPIRRHGLELVEIEFLSGWALGTDPAAVASTEQRAFALADQVGARHLSAGEYHPGPLDFARAAAALRERCARAAVHGLRIAVEPFPWSAIRDVPTALHLLELTDAPNAGLLLDTWHFFTAGGRIPDLARIPPELIVAVQLNDGPSTVPGDLLTVSRNTRLLPGDGTFDLRSVIRALSESGYDGVYTAEIGNPAFRTLPVEDAARLAYGRVAELFE</sequence>
<accession>A0A9Y2IAF5</accession>
<dbReference type="PANTHER" id="PTHR12110">
    <property type="entry name" value="HYDROXYPYRUVATE ISOMERASE"/>
    <property type="match status" value="1"/>
</dbReference>
<dbReference type="RefSeq" id="WP_285966281.1">
    <property type="nucleotide sequence ID" value="NZ_CP127294.1"/>
</dbReference>
<dbReference type="AlphaFoldDB" id="A0A9Y2IAF5"/>
<dbReference type="SUPFAM" id="SSF51658">
    <property type="entry name" value="Xylose isomerase-like"/>
    <property type="match status" value="1"/>
</dbReference>
<name>A0A9Y2IAF5_9PSEU</name>
<dbReference type="GO" id="GO:0016853">
    <property type="term" value="F:isomerase activity"/>
    <property type="evidence" value="ECO:0007669"/>
    <property type="project" value="UniProtKB-KW"/>
</dbReference>
<evidence type="ECO:0000259" key="1">
    <source>
        <dbReference type="Pfam" id="PF01261"/>
    </source>
</evidence>
<gene>
    <name evidence="2" type="ORF">QRX50_28825</name>
</gene>
<keyword evidence="3" id="KW-1185">Reference proteome</keyword>
<organism evidence="2 3">
    <name type="scientific">Amycolatopsis carbonis</name>
    <dbReference type="NCBI Taxonomy" id="715471"/>
    <lineage>
        <taxon>Bacteria</taxon>
        <taxon>Bacillati</taxon>
        <taxon>Actinomycetota</taxon>
        <taxon>Actinomycetes</taxon>
        <taxon>Pseudonocardiales</taxon>
        <taxon>Pseudonocardiaceae</taxon>
        <taxon>Amycolatopsis</taxon>
    </lineage>
</organism>
<protein>
    <submittedName>
        <fullName evidence="2">Sugar phosphate isomerase/epimerase</fullName>
    </submittedName>
</protein>
<dbReference type="EMBL" id="CP127294">
    <property type="protein sequence ID" value="WIX75510.1"/>
    <property type="molecule type" value="Genomic_DNA"/>
</dbReference>
<dbReference type="Gene3D" id="3.20.20.150">
    <property type="entry name" value="Divalent-metal-dependent TIM barrel enzymes"/>
    <property type="match status" value="1"/>
</dbReference>
<dbReference type="InterPro" id="IPR050312">
    <property type="entry name" value="IolE/XylAMocC-like"/>
</dbReference>
<keyword evidence="2" id="KW-0413">Isomerase</keyword>
<dbReference type="Proteomes" id="UP001236014">
    <property type="component" value="Chromosome"/>
</dbReference>
<dbReference type="KEGG" id="acab:QRX50_28825"/>
<proteinExistence type="predicted"/>